<dbReference type="PANTHER" id="PTHR33881:SF7">
    <property type="entry name" value="NEUROGENIC LOCUS NOTCH-LIKE PROTEIN"/>
    <property type="match status" value="1"/>
</dbReference>
<organism evidence="4 5">
    <name type="scientific">Erythranthe guttata</name>
    <name type="common">Yellow monkey flower</name>
    <name type="synonym">Mimulus guttatus</name>
    <dbReference type="NCBI Taxonomy" id="4155"/>
    <lineage>
        <taxon>Eukaryota</taxon>
        <taxon>Viridiplantae</taxon>
        <taxon>Streptophyta</taxon>
        <taxon>Embryophyta</taxon>
        <taxon>Tracheophyta</taxon>
        <taxon>Spermatophyta</taxon>
        <taxon>Magnoliopsida</taxon>
        <taxon>eudicotyledons</taxon>
        <taxon>Gunneridae</taxon>
        <taxon>Pentapetalae</taxon>
        <taxon>asterids</taxon>
        <taxon>lamiids</taxon>
        <taxon>Lamiales</taxon>
        <taxon>Phrymaceae</taxon>
        <taxon>Erythranthe</taxon>
    </lineage>
</organism>
<dbReference type="PANTHER" id="PTHR33881">
    <property type="entry name" value="NEUROGENIC LOCUS NOTCH-LIKE PROTEIN"/>
    <property type="match status" value="1"/>
</dbReference>
<keyword evidence="1" id="KW-0812">Transmembrane</keyword>
<dbReference type="AlphaFoldDB" id="A0A022Q8W4"/>
<dbReference type="InterPro" id="IPR000742">
    <property type="entry name" value="EGF"/>
</dbReference>
<evidence type="ECO:0000313" key="4">
    <source>
        <dbReference type="EMBL" id="EYU23688.1"/>
    </source>
</evidence>
<dbReference type="eggNOG" id="ENOG502S1P7">
    <property type="taxonomic scope" value="Eukaryota"/>
</dbReference>
<evidence type="ECO:0000259" key="3">
    <source>
        <dbReference type="SMART" id="SM00181"/>
    </source>
</evidence>
<evidence type="ECO:0000256" key="2">
    <source>
        <dbReference type="SAM" id="SignalP"/>
    </source>
</evidence>
<dbReference type="OrthoDB" id="1914642at2759"/>
<dbReference type="OMA" id="FAHRCRC"/>
<evidence type="ECO:0000256" key="1">
    <source>
        <dbReference type="SAM" id="Phobius"/>
    </source>
</evidence>
<dbReference type="STRING" id="4155.A0A022Q8W4"/>
<keyword evidence="5" id="KW-1185">Reference proteome</keyword>
<accession>A0A022Q8W4</accession>
<feature type="domain" description="EGF-like" evidence="3">
    <location>
        <begin position="39"/>
        <end position="90"/>
    </location>
</feature>
<feature type="transmembrane region" description="Helical" evidence="1">
    <location>
        <begin position="201"/>
        <end position="222"/>
    </location>
</feature>
<reference evidence="4 5" key="1">
    <citation type="journal article" date="2013" name="Proc. Natl. Acad. Sci. U.S.A.">
        <title>Fine-scale variation in meiotic recombination in Mimulus inferred from population shotgun sequencing.</title>
        <authorList>
            <person name="Hellsten U."/>
            <person name="Wright K.M."/>
            <person name="Jenkins J."/>
            <person name="Shu S."/>
            <person name="Yuan Y."/>
            <person name="Wessler S.R."/>
            <person name="Schmutz J."/>
            <person name="Willis J.H."/>
            <person name="Rokhsar D.S."/>
        </authorList>
    </citation>
    <scope>NUCLEOTIDE SEQUENCE [LARGE SCALE GENOMIC DNA]</scope>
    <source>
        <strain evidence="5">cv. DUN x IM62</strain>
    </source>
</reference>
<keyword evidence="1" id="KW-0472">Membrane</keyword>
<dbReference type="SMART" id="SM00181">
    <property type="entry name" value="EGF"/>
    <property type="match status" value="2"/>
</dbReference>
<keyword evidence="1" id="KW-1133">Transmembrane helix</keyword>
<feature type="signal peptide" evidence="2">
    <location>
        <begin position="1"/>
        <end position="23"/>
    </location>
</feature>
<gene>
    <name evidence="4" type="ORF">MIMGU_mgv1a013267mg</name>
</gene>
<dbReference type="KEGG" id="egt:105973402"/>
<proteinExistence type="predicted"/>
<dbReference type="EMBL" id="KI632161">
    <property type="protein sequence ID" value="EYU23688.1"/>
    <property type="molecule type" value="Genomic_DNA"/>
</dbReference>
<feature type="chain" id="PRO_5001503951" description="EGF-like domain-containing protein" evidence="2">
    <location>
        <begin position="24"/>
        <end position="225"/>
    </location>
</feature>
<keyword evidence="2" id="KW-0732">Signal</keyword>
<dbReference type="Proteomes" id="UP000030748">
    <property type="component" value="Unassembled WGS sequence"/>
</dbReference>
<sequence length="225" mass="24050">MSPVLYTAFLAVIFVLQSHVATSTIDIPLLPPIIGVGSVCEGIICGRGICVPANNNTFGFVCECDPGWRQALPQDYGFPMFMPCVIPNCTLNYECTNGYLAPPPPPPPPPPSENEGGNPSYIDPCALTDCGGGRCFRADTPLGRTCECEDGFLNLFNSTDFPCYRQCAFGQDCPALGFNTSTSVVDPNPFLVHNYSHAASLIEGAGLALSIAIMAMLAPVLWQYI</sequence>
<name>A0A022Q8W4_ERYGU</name>
<dbReference type="PhylomeDB" id="A0A022Q8W4"/>
<protein>
    <recommendedName>
        <fullName evidence="3">EGF-like domain-containing protein</fullName>
    </recommendedName>
</protein>
<feature type="domain" description="EGF-like" evidence="3">
    <location>
        <begin position="124"/>
        <end position="168"/>
    </location>
</feature>
<evidence type="ECO:0000313" key="5">
    <source>
        <dbReference type="Proteomes" id="UP000030748"/>
    </source>
</evidence>